<comment type="function">
    <text evidence="7 8">Required for the first step of histidine biosynthesis. May allow the feedback regulation of ATP phosphoribosyltransferase activity by histidine.</text>
</comment>
<keyword evidence="8" id="KW-0368">Histidine biosynthesis</keyword>
<sequence>MMNHSTPSRTTHLLRLLPPGVRDIFGDEAARLTLVHRAAEETFWRWGYAPVVLPTFEYYDVLARGFDEQASGKMHRFIDAQGNLLALRPDLTVPVARLVASRLVQEPPPVRLAYVAPVFRYVEPRAGQQREFREIWQAGVECVGVNNADADAEIIALHVATLQAMGVPRFQLNLGHMGFVHGVFDALDKQPPNLAAIRRAIDRKNRHILAEELDRAGVRGAARAALEALPTLWGQGDVLERAAALAPTPRARSAIERLQQIVARLEAYGVRDFVTIDLGEVRGMHYYTGITFETFAPHSGYPIAGGGRYDNLLALYGYDAPAVGFAVFTQRVLDVLEAENAAPDVPRPDALMVACGHAECLADLQRRRAAGQRIELDLSSRSPEGTRRKAAARGIGAVLVCGEWQEVAHGD</sequence>
<evidence type="ECO:0000313" key="11">
    <source>
        <dbReference type="EMBL" id="GAP64435.1"/>
    </source>
</evidence>
<dbReference type="PROSITE" id="PS50862">
    <property type="entry name" value="AA_TRNA_LIGASE_II"/>
    <property type="match status" value="1"/>
</dbReference>
<feature type="binding site" evidence="9">
    <location>
        <begin position="286"/>
        <end position="287"/>
    </location>
    <ligand>
        <name>L-histidine</name>
        <dbReference type="ChEBI" id="CHEBI:57595"/>
    </ligand>
</feature>
<evidence type="ECO:0000256" key="3">
    <source>
        <dbReference type="ARBA" id="ARBA00005539"/>
    </source>
</evidence>
<dbReference type="InterPro" id="IPR004517">
    <property type="entry name" value="HisZ"/>
</dbReference>
<dbReference type="PIRSF" id="PIRSF001549">
    <property type="entry name" value="His-tRNA_synth"/>
    <property type="match status" value="1"/>
</dbReference>
<feature type="binding site" evidence="9">
    <location>
        <begin position="90"/>
        <end position="92"/>
    </location>
    <ligand>
        <name>L-histidine</name>
        <dbReference type="ChEBI" id="CHEBI:57595"/>
    </ligand>
</feature>
<dbReference type="Gene3D" id="3.30.930.10">
    <property type="entry name" value="Bira Bifunctional Protein, Domain 2"/>
    <property type="match status" value="1"/>
</dbReference>
<keyword evidence="11" id="KW-0328">Glycosyltransferase</keyword>
<dbReference type="PANTHER" id="PTHR43707">
    <property type="entry name" value="HISTIDYL-TRNA SYNTHETASE"/>
    <property type="match status" value="1"/>
</dbReference>
<comment type="miscellaneous">
    <text evidence="8">This function is generally fulfilled by the C-terminal part of HisG, which is missing in some bacteria such as this one.</text>
</comment>
<comment type="caution">
    <text evidence="11">The sequence shown here is derived from an EMBL/GenBank/DDBJ whole genome shotgun (WGS) entry which is preliminary data.</text>
</comment>
<comment type="similarity">
    <text evidence="3 8">Belongs to the class-II aminoacyl-tRNA synthetase family. HisZ subfamily.</text>
</comment>
<dbReference type="GO" id="GO:0006427">
    <property type="term" value="P:histidyl-tRNA aminoacylation"/>
    <property type="evidence" value="ECO:0007669"/>
    <property type="project" value="TreeGrafter"/>
</dbReference>
<dbReference type="NCBIfam" id="TIGR00443">
    <property type="entry name" value="hisZ_biosyn_reg"/>
    <property type="match status" value="1"/>
</dbReference>
<proteinExistence type="inferred from homology"/>
<evidence type="ECO:0000256" key="6">
    <source>
        <dbReference type="ARBA" id="ARBA00022490"/>
    </source>
</evidence>
<feature type="binding site" evidence="9">
    <location>
        <position position="120"/>
    </location>
    <ligand>
        <name>L-histidine</name>
        <dbReference type="ChEBI" id="CHEBI:57595"/>
    </ligand>
</feature>
<dbReference type="CDD" id="cd00773">
    <property type="entry name" value="HisRS-like_core"/>
    <property type="match status" value="1"/>
</dbReference>
<dbReference type="SUPFAM" id="SSF55681">
    <property type="entry name" value="Class II aaRS and biotin synthetases"/>
    <property type="match status" value="1"/>
</dbReference>
<evidence type="ECO:0000256" key="7">
    <source>
        <dbReference type="ARBA" id="ARBA00025246"/>
    </source>
</evidence>
<evidence type="ECO:0000256" key="8">
    <source>
        <dbReference type="HAMAP-Rule" id="MF_00125"/>
    </source>
</evidence>
<comment type="subcellular location">
    <subcellularLocation>
        <location evidence="1 8">Cytoplasm</location>
    </subcellularLocation>
</comment>
<dbReference type="UniPathway" id="UPA00031">
    <property type="reaction ID" value="UER00006"/>
</dbReference>
<dbReference type="GO" id="GO:0004821">
    <property type="term" value="F:histidine-tRNA ligase activity"/>
    <property type="evidence" value="ECO:0007669"/>
    <property type="project" value="TreeGrafter"/>
</dbReference>
<dbReference type="InterPro" id="IPR041715">
    <property type="entry name" value="HisRS-like_core"/>
</dbReference>
<feature type="binding site" evidence="9">
    <location>
        <position position="137"/>
    </location>
    <ligand>
        <name>L-histidine</name>
        <dbReference type="ChEBI" id="CHEBI:57595"/>
    </ligand>
</feature>
<dbReference type="Proteomes" id="UP000037784">
    <property type="component" value="Unassembled WGS sequence"/>
</dbReference>
<dbReference type="GO" id="GO:0000105">
    <property type="term" value="P:L-histidine biosynthetic process"/>
    <property type="evidence" value="ECO:0007669"/>
    <property type="project" value="UniProtKB-UniRule"/>
</dbReference>
<keyword evidence="6 8" id="KW-0963">Cytoplasm</keyword>
<dbReference type="STRING" id="872965.SE16_06120"/>
<dbReference type="InterPro" id="IPR006195">
    <property type="entry name" value="aa-tRNA-synth_II"/>
</dbReference>
<keyword evidence="12" id="KW-1185">Reference proteome</keyword>
<evidence type="ECO:0000256" key="2">
    <source>
        <dbReference type="ARBA" id="ARBA00004667"/>
    </source>
</evidence>
<reference evidence="12" key="1">
    <citation type="submission" date="2015-08" db="EMBL/GenBank/DDBJ databases">
        <title>Draft Genome Sequence of a Heterotrophic Facultative Anaerobic Bacterium Ardenticatena maritima Strain 110S.</title>
        <authorList>
            <person name="Kawaichi S."/>
            <person name="Yoshida T."/>
            <person name="Sako Y."/>
            <person name="Nakamura R."/>
        </authorList>
    </citation>
    <scope>NUCLEOTIDE SEQUENCE [LARGE SCALE GENOMIC DNA]</scope>
    <source>
        <strain evidence="12">110S</strain>
    </source>
</reference>
<dbReference type="FunCoup" id="A0A0M8K9D9">
    <property type="interactions" value="77"/>
</dbReference>
<protein>
    <recommendedName>
        <fullName evidence="5 8">ATP phosphoribosyltransferase regulatory subunit</fullName>
    </recommendedName>
</protein>
<dbReference type="InterPro" id="IPR004516">
    <property type="entry name" value="HisRS/HisZ"/>
</dbReference>
<name>A0A0M8K9D9_9CHLR</name>
<dbReference type="GO" id="GO:0005737">
    <property type="term" value="C:cytoplasm"/>
    <property type="evidence" value="ECO:0007669"/>
    <property type="project" value="UniProtKB-SubCell"/>
</dbReference>
<comment type="subunit">
    <text evidence="4 8">Heteromultimer composed of HisG and HisZ subunits.</text>
</comment>
<keyword evidence="11" id="KW-0808">Transferase</keyword>
<feature type="binding site" evidence="9">
    <location>
        <position position="141"/>
    </location>
    <ligand>
        <name>L-histidine</name>
        <dbReference type="ChEBI" id="CHEBI:57595"/>
    </ligand>
</feature>
<evidence type="ECO:0000256" key="4">
    <source>
        <dbReference type="ARBA" id="ARBA00011496"/>
    </source>
</evidence>
<dbReference type="PANTHER" id="PTHR43707:SF1">
    <property type="entry name" value="HISTIDINE--TRNA LIGASE, MITOCHONDRIAL-RELATED"/>
    <property type="match status" value="1"/>
</dbReference>
<dbReference type="InterPro" id="IPR045864">
    <property type="entry name" value="aa-tRNA-synth_II/BPL/LPL"/>
</dbReference>
<feature type="binding site" evidence="9">
    <location>
        <position position="282"/>
    </location>
    <ligand>
        <name>L-histidine</name>
        <dbReference type="ChEBI" id="CHEBI:57595"/>
    </ligand>
</feature>
<dbReference type="GO" id="GO:0016757">
    <property type="term" value="F:glycosyltransferase activity"/>
    <property type="evidence" value="ECO:0007669"/>
    <property type="project" value="UniProtKB-KW"/>
</dbReference>
<dbReference type="HAMAP" id="MF_00125">
    <property type="entry name" value="HisZ"/>
    <property type="match status" value="1"/>
</dbReference>
<evidence type="ECO:0000256" key="5">
    <source>
        <dbReference type="ARBA" id="ARBA00020397"/>
    </source>
</evidence>
<comment type="pathway">
    <text evidence="2 8">Amino-acid biosynthesis; L-histidine biosynthesis; L-histidine from 5-phospho-alpha-D-ribose 1-diphosphate: step 1/9.</text>
</comment>
<evidence type="ECO:0000256" key="9">
    <source>
        <dbReference type="PIRSR" id="PIRSR001549-1"/>
    </source>
</evidence>
<evidence type="ECO:0000259" key="10">
    <source>
        <dbReference type="PROSITE" id="PS50862"/>
    </source>
</evidence>
<gene>
    <name evidence="8 11" type="primary">hisZ</name>
    <name evidence="11" type="ORF">ARMA_2858</name>
</gene>
<accession>A0A0M8K9D9</accession>
<dbReference type="InParanoid" id="A0A0M8K9D9"/>
<dbReference type="AlphaFoldDB" id="A0A0M8K9D9"/>
<dbReference type="EMBL" id="BBZA01000265">
    <property type="protein sequence ID" value="GAP64435.1"/>
    <property type="molecule type" value="Genomic_DNA"/>
</dbReference>
<dbReference type="Pfam" id="PF13393">
    <property type="entry name" value="tRNA-synt_His"/>
    <property type="match status" value="1"/>
</dbReference>
<organism evidence="11 12">
    <name type="scientific">Ardenticatena maritima</name>
    <dbReference type="NCBI Taxonomy" id="872965"/>
    <lineage>
        <taxon>Bacteria</taxon>
        <taxon>Bacillati</taxon>
        <taxon>Chloroflexota</taxon>
        <taxon>Ardenticatenia</taxon>
        <taxon>Ardenticatenales</taxon>
        <taxon>Ardenticatenaceae</taxon>
        <taxon>Ardenticatena</taxon>
    </lineage>
</organism>
<evidence type="ECO:0000256" key="1">
    <source>
        <dbReference type="ARBA" id="ARBA00004496"/>
    </source>
</evidence>
<feature type="domain" description="Aminoacyl-transfer RNA synthetases class-II family profile" evidence="10">
    <location>
        <begin position="35"/>
        <end position="346"/>
    </location>
</feature>
<evidence type="ECO:0000313" key="12">
    <source>
        <dbReference type="Proteomes" id="UP000037784"/>
    </source>
</evidence>
<keyword evidence="8" id="KW-0028">Amino-acid biosynthesis</keyword>